<feature type="region of interest" description="Disordered" evidence="2">
    <location>
        <begin position="1"/>
        <end position="48"/>
    </location>
</feature>
<evidence type="ECO:0000313" key="4">
    <source>
        <dbReference type="EMBL" id="KAF6158168.1"/>
    </source>
</evidence>
<dbReference type="Proteomes" id="UP000541444">
    <property type="component" value="Unassembled WGS sequence"/>
</dbReference>
<evidence type="ECO:0000256" key="1">
    <source>
        <dbReference type="SAM" id="Coils"/>
    </source>
</evidence>
<dbReference type="CDD" id="cd14279">
    <property type="entry name" value="CUE"/>
    <property type="match status" value="1"/>
</dbReference>
<dbReference type="EMBL" id="JACGCM010001237">
    <property type="protein sequence ID" value="KAF6158168.1"/>
    <property type="molecule type" value="Genomic_DNA"/>
</dbReference>
<keyword evidence="1" id="KW-0175">Coiled coil</keyword>
<feature type="compositionally biased region" description="Low complexity" evidence="2">
    <location>
        <begin position="29"/>
        <end position="46"/>
    </location>
</feature>
<comment type="caution">
    <text evidence="4">The sequence shown here is derived from an EMBL/GenBank/DDBJ whole genome shotgun (WGS) entry which is preliminary data.</text>
</comment>
<dbReference type="PROSITE" id="PS51140">
    <property type="entry name" value="CUE"/>
    <property type="match status" value="1"/>
</dbReference>
<evidence type="ECO:0000259" key="3">
    <source>
        <dbReference type="PROSITE" id="PS51140"/>
    </source>
</evidence>
<dbReference type="GO" id="GO:0043130">
    <property type="term" value="F:ubiquitin binding"/>
    <property type="evidence" value="ECO:0007669"/>
    <property type="project" value="InterPro"/>
</dbReference>
<dbReference type="InterPro" id="IPR003892">
    <property type="entry name" value="CUE"/>
</dbReference>
<evidence type="ECO:0000256" key="2">
    <source>
        <dbReference type="SAM" id="MobiDB-lite"/>
    </source>
</evidence>
<dbReference type="PANTHER" id="PTHR31245">
    <property type="entry name" value="UBIQUITIN SYSTEM COMPONENT CUE PROTEIN"/>
    <property type="match status" value="1"/>
</dbReference>
<evidence type="ECO:0000313" key="5">
    <source>
        <dbReference type="Proteomes" id="UP000541444"/>
    </source>
</evidence>
<name>A0A7J7MU03_9MAGN</name>
<feature type="compositionally biased region" description="Polar residues" evidence="2">
    <location>
        <begin position="99"/>
        <end position="131"/>
    </location>
</feature>
<dbReference type="Gene3D" id="1.10.8.10">
    <property type="entry name" value="DNA helicase RuvA subunit, C-terminal domain"/>
    <property type="match status" value="1"/>
</dbReference>
<dbReference type="SUPFAM" id="SSF46934">
    <property type="entry name" value="UBA-like"/>
    <property type="match status" value="1"/>
</dbReference>
<dbReference type="OrthoDB" id="440455at2759"/>
<protein>
    <recommendedName>
        <fullName evidence="3">CUE domain-containing protein</fullName>
    </recommendedName>
</protein>
<reference evidence="4 5" key="1">
    <citation type="journal article" date="2020" name="IScience">
        <title>Genome Sequencing of the Endangered Kingdonia uniflora (Circaeasteraceae, Ranunculales) Reveals Potential Mechanisms of Evolutionary Specialization.</title>
        <authorList>
            <person name="Sun Y."/>
            <person name="Deng T."/>
            <person name="Zhang A."/>
            <person name="Moore M.J."/>
            <person name="Landis J.B."/>
            <person name="Lin N."/>
            <person name="Zhang H."/>
            <person name="Zhang X."/>
            <person name="Huang J."/>
            <person name="Zhang X."/>
            <person name="Sun H."/>
            <person name="Wang H."/>
        </authorList>
    </citation>
    <scope>NUCLEOTIDE SEQUENCE [LARGE SCALE GENOMIC DNA]</scope>
    <source>
        <strain evidence="4">TB1705</strain>
        <tissue evidence="4">Leaf</tissue>
    </source>
</reference>
<keyword evidence="5" id="KW-1185">Reference proteome</keyword>
<gene>
    <name evidence="4" type="ORF">GIB67_014962</name>
</gene>
<accession>A0A7J7MU03</accession>
<organism evidence="4 5">
    <name type="scientific">Kingdonia uniflora</name>
    <dbReference type="NCBI Taxonomy" id="39325"/>
    <lineage>
        <taxon>Eukaryota</taxon>
        <taxon>Viridiplantae</taxon>
        <taxon>Streptophyta</taxon>
        <taxon>Embryophyta</taxon>
        <taxon>Tracheophyta</taxon>
        <taxon>Spermatophyta</taxon>
        <taxon>Magnoliopsida</taxon>
        <taxon>Ranunculales</taxon>
        <taxon>Circaeasteraceae</taxon>
        <taxon>Kingdonia</taxon>
    </lineage>
</organism>
<feature type="coiled-coil region" evidence="1">
    <location>
        <begin position="182"/>
        <end position="247"/>
    </location>
</feature>
<dbReference type="PANTHER" id="PTHR31245:SF1">
    <property type="entry name" value="UBIQUITIN SYSTEM COMPONENT CUE PROTEIN"/>
    <property type="match status" value="1"/>
</dbReference>
<sequence length="274" mass="30976">MSALVCGKRPHNFEDHPTSPPIPKRIRRSSLSPIRFSPSSSSSPRSDLVNSALDHLRFVFPGMDTELLERTFRECGDDLEAAIRSLNELRLESVEGNIDSAQDNTQSIPKSTAGIESNTQNNGSSEGTSAPANLPKNGAEWVDLFVREMTSAANMNDARARATRVLEVLEKSIQTQIVVETAQNIQKEYMALKEQLEGLIRDNSILKRAVNLQHERQKEFEERNHELQHLKQMVTQYQEQLRTLEVNNYALNMHLKQAQQSNSSIPGRFHPDIF</sequence>
<feature type="domain" description="CUE" evidence="3">
    <location>
        <begin position="48"/>
        <end position="91"/>
    </location>
</feature>
<proteinExistence type="predicted"/>
<dbReference type="InterPro" id="IPR009060">
    <property type="entry name" value="UBA-like_sf"/>
</dbReference>
<dbReference type="AlphaFoldDB" id="A0A7J7MU03"/>
<feature type="region of interest" description="Disordered" evidence="2">
    <location>
        <begin position="97"/>
        <end position="135"/>
    </location>
</feature>